<dbReference type="FunFam" id="3.10.290.10:FF:000006">
    <property type="entry name" value="U3 small nucleolar ribonucleoprotein IMP3"/>
    <property type="match status" value="1"/>
</dbReference>
<feature type="domain" description="Small ribosomal subunit protein uS4 N-terminal" evidence="11">
    <location>
        <begin position="3"/>
        <end position="106"/>
    </location>
</feature>
<dbReference type="InterPro" id="IPR002942">
    <property type="entry name" value="S4_RNA-bd"/>
</dbReference>
<evidence type="ECO:0000256" key="1">
    <source>
        <dbReference type="ARBA" id="ARBA00004604"/>
    </source>
</evidence>
<dbReference type="GO" id="GO:0019843">
    <property type="term" value="F:rRNA binding"/>
    <property type="evidence" value="ECO:0007669"/>
    <property type="project" value="UniProtKB-KW"/>
</dbReference>
<evidence type="ECO:0000256" key="7">
    <source>
        <dbReference type="ARBA" id="ARBA00023274"/>
    </source>
</evidence>
<dbReference type="InterPro" id="IPR036986">
    <property type="entry name" value="S4_RNA-bd_sf"/>
</dbReference>
<dbReference type="GO" id="GO:0005840">
    <property type="term" value="C:ribosome"/>
    <property type="evidence" value="ECO:0007669"/>
    <property type="project" value="UniProtKB-KW"/>
</dbReference>
<keyword evidence="13" id="KW-1185">Reference proteome</keyword>
<keyword evidence="5 10" id="KW-0694">RNA-binding</keyword>
<dbReference type="EMBL" id="JAIXMP010000010">
    <property type="protein sequence ID" value="KAI9266508.1"/>
    <property type="molecule type" value="Genomic_DNA"/>
</dbReference>
<dbReference type="GO" id="GO:0032040">
    <property type="term" value="C:small-subunit processome"/>
    <property type="evidence" value="ECO:0007669"/>
    <property type="project" value="TreeGrafter"/>
</dbReference>
<evidence type="ECO:0000313" key="13">
    <source>
        <dbReference type="Proteomes" id="UP001209540"/>
    </source>
</evidence>
<dbReference type="InterPro" id="IPR022801">
    <property type="entry name" value="Ribosomal_uS4"/>
</dbReference>
<dbReference type="SMART" id="SM01390">
    <property type="entry name" value="Ribosomal_S4"/>
    <property type="match status" value="1"/>
</dbReference>
<evidence type="ECO:0000256" key="2">
    <source>
        <dbReference type="ARBA" id="ARBA00007465"/>
    </source>
</evidence>
<comment type="similarity">
    <text evidence="2">Belongs to the universal ribosomal protein uS4 family.</text>
</comment>
<keyword evidence="7" id="KW-0687">Ribonucleoprotein</keyword>
<dbReference type="Pfam" id="PF00163">
    <property type="entry name" value="Ribosomal_S4"/>
    <property type="match status" value="1"/>
</dbReference>
<dbReference type="Proteomes" id="UP001209540">
    <property type="component" value="Unassembled WGS sequence"/>
</dbReference>
<reference evidence="12" key="1">
    <citation type="journal article" date="2022" name="IScience">
        <title>Evolution of zygomycete secretomes and the origins of terrestrial fungal ecologies.</title>
        <authorList>
            <person name="Chang Y."/>
            <person name="Wang Y."/>
            <person name="Mondo S."/>
            <person name="Ahrendt S."/>
            <person name="Andreopoulos W."/>
            <person name="Barry K."/>
            <person name="Beard J."/>
            <person name="Benny G.L."/>
            <person name="Blankenship S."/>
            <person name="Bonito G."/>
            <person name="Cuomo C."/>
            <person name="Desiro A."/>
            <person name="Gervers K.A."/>
            <person name="Hundley H."/>
            <person name="Kuo A."/>
            <person name="LaButti K."/>
            <person name="Lang B.F."/>
            <person name="Lipzen A."/>
            <person name="O'Donnell K."/>
            <person name="Pangilinan J."/>
            <person name="Reynolds N."/>
            <person name="Sandor L."/>
            <person name="Smith M.E."/>
            <person name="Tsang A."/>
            <person name="Grigoriev I.V."/>
            <person name="Stajich J.E."/>
            <person name="Spatafora J.W."/>
        </authorList>
    </citation>
    <scope>NUCLEOTIDE SEQUENCE</scope>
    <source>
        <strain evidence="12">RSA 2281</strain>
    </source>
</reference>
<evidence type="ECO:0000256" key="8">
    <source>
        <dbReference type="ARBA" id="ARBA00069727"/>
    </source>
</evidence>
<organism evidence="12 13">
    <name type="scientific">Phascolomyces articulosus</name>
    <dbReference type="NCBI Taxonomy" id="60185"/>
    <lineage>
        <taxon>Eukaryota</taxon>
        <taxon>Fungi</taxon>
        <taxon>Fungi incertae sedis</taxon>
        <taxon>Mucoromycota</taxon>
        <taxon>Mucoromycotina</taxon>
        <taxon>Mucoromycetes</taxon>
        <taxon>Mucorales</taxon>
        <taxon>Lichtheimiaceae</taxon>
        <taxon>Phascolomyces</taxon>
    </lineage>
</organism>
<gene>
    <name evidence="12" type="ORF">BDA99DRAFT_505888</name>
</gene>
<dbReference type="PANTHER" id="PTHR11831">
    <property type="entry name" value="30S 40S RIBOSOMAL PROTEIN"/>
    <property type="match status" value="1"/>
</dbReference>
<dbReference type="SUPFAM" id="SSF55174">
    <property type="entry name" value="Alpha-L RNA-binding motif"/>
    <property type="match status" value="1"/>
</dbReference>
<dbReference type="InterPro" id="IPR001912">
    <property type="entry name" value="Ribosomal_uS4_N"/>
</dbReference>
<keyword evidence="3" id="KW-0690">Ribosome biogenesis</keyword>
<reference evidence="12" key="2">
    <citation type="submission" date="2023-02" db="EMBL/GenBank/DDBJ databases">
        <authorList>
            <consortium name="DOE Joint Genome Institute"/>
            <person name="Mondo S.J."/>
            <person name="Chang Y."/>
            <person name="Wang Y."/>
            <person name="Ahrendt S."/>
            <person name="Andreopoulos W."/>
            <person name="Barry K."/>
            <person name="Beard J."/>
            <person name="Benny G.L."/>
            <person name="Blankenship S."/>
            <person name="Bonito G."/>
            <person name="Cuomo C."/>
            <person name="Desiro A."/>
            <person name="Gervers K.A."/>
            <person name="Hundley H."/>
            <person name="Kuo A."/>
            <person name="LaButti K."/>
            <person name="Lang B.F."/>
            <person name="Lipzen A."/>
            <person name="O'Donnell K."/>
            <person name="Pangilinan J."/>
            <person name="Reynolds N."/>
            <person name="Sandor L."/>
            <person name="Smith M.W."/>
            <person name="Tsang A."/>
            <person name="Grigoriev I.V."/>
            <person name="Stajich J.E."/>
            <person name="Spatafora J.W."/>
        </authorList>
    </citation>
    <scope>NUCLEOTIDE SEQUENCE</scope>
    <source>
        <strain evidence="12">RSA 2281</strain>
    </source>
</reference>
<evidence type="ECO:0000313" key="12">
    <source>
        <dbReference type="EMBL" id="KAI9266508.1"/>
    </source>
</evidence>
<protein>
    <recommendedName>
        <fullName evidence="8">U3 small nucleolar ribonucleoprotein protein IMP3</fullName>
    </recommendedName>
    <alternativeName>
        <fullName evidence="9">U3 small nucleolar ribonucleoprotein protein imp3</fullName>
    </alternativeName>
</protein>
<accession>A0AAD5KCF0</accession>
<evidence type="ECO:0000256" key="5">
    <source>
        <dbReference type="ARBA" id="ARBA00022884"/>
    </source>
</evidence>
<keyword evidence="6" id="KW-0539">Nucleus</keyword>
<sequence length="195" mass="23400">MRQLKYHEQKLLKKVDFLQWKKEDNIREIKVIRRYHLQQREDYHKYNKLAGNIKQLANKISLLDSRDPFRTEQEKALLDKLYSMGIITSTSKFSDCNKVTVSAFCRRRLPIVMCRLKMAETVKEAVTFVEQGHVRVGPQTITDTAFLVTRTMEDFVTWVDTSKIKRKIMKYNDKVIYWKFFIFLEGNMHRKWIQG</sequence>
<evidence type="ECO:0000256" key="10">
    <source>
        <dbReference type="PROSITE-ProRule" id="PRU00182"/>
    </source>
</evidence>
<comment type="subcellular location">
    <subcellularLocation>
        <location evidence="1">Nucleus</location>
        <location evidence="1">Nucleolus</location>
    </subcellularLocation>
</comment>
<dbReference type="GO" id="GO:0042274">
    <property type="term" value="P:ribosomal small subunit biogenesis"/>
    <property type="evidence" value="ECO:0007669"/>
    <property type="project" value="TreeGrafter"/>
</dbReference>
<dbReference type="Pfam" id="PF01479">
    <property type="entry name" value="S4"/>
    <property type="match status" value="1"/>
</dbReference>
<dbReference type="GO" id="GO:0034457">
    <property type="term" value="C:Mpp10 complex"/>
    <property type="evidence" value="ECO:0007669"/>
    <property type="project" value="TreeGrafter"/>
</dbReference>
<evidence type="ECO:0000256" key="4">
    <source>
        <dbReference type="ARBA" id="ARBA00022730"/>
    </source>
</evidence>
<keyword evidence="12" id="KW-0689">Ribosomal protein</keyword>
<dbReference type="Gene3D" id="3.10.290.10">
    <property type="entry name" value="RNA-binding S4 domain"/>
    <property type="match status" value="1"/>
</dbReference>
<evidence type="ECO:0000256" key="6">
    <source>
        <dbReference type="ARBA" id="ARBA00023242"/>
    </source>
</evidence>
<dbReference type="AlphaFoldDB" id="A0AAD5KCF0"/>
<name>A0AAD5KCF0_9FUNG</name>
<dbReference type="PROSITE" id="PS50889">
    <property type="entry name" value="S4"/>
    <property type="match status" value="1"/>
</dbReference>
<keyword evidence="4" id="KW-0699">rRNA-binding</keyword>
<comment type="caution">
    <text evidence="12">The sequence shown here is derived from an EMBL/GenBank/DDBJ whole genome shotgun (WGS) entry which is preliminary data.</text>
</comment>
<evidence type="ECO:0000256" key="9">
    <source>
        <dbReference type="ARBA" id="ARBA00072223"/>
    </source>
</evidence>
<dbReference type="GO" id="GO:0006364">
    <property type="term" value="P:rRNA processing"/>
    <property type="evidence" value="ECO:0007669"/>
    <property type="project" value="TreeGrafter"/>
</dbReference>
<dbReference type="CDD" id="cd00165">
    <property type="entry name" value="S4"/>
    <property type="match status" value="1"/>
</dbReference>
<evidence type="ECO:0000256" key="3">
    <source>
        <dbReference type="ARBA" id="ARBA00022517"/>
    </source>
</evidence>
<proteinExistence type="inferred from homology"/>
<evidence type="ECO:0000259" key="11">
    <source>
        <dbReference type="SMART" id="SM01390"/>
    </source>
</evidence>
<dbReference type="GO" id="GO:0030515">
    <property type="term" value="F:snoRNA binding"/>
    <property type="evidence" value="ECO:0007669"/>
    <property type="project" value="TreeGrafter"/>
</dbReference>
<dbReference type="PANTHER" id="PTHR11831:SF1">
    <property type="entry name" value="U3 SMALL NUCLEOLAR RIBONUCLEOPROTEIN PROTEIN IMP3"/>
    <property type="match status" value="1"/>
</dbReference>